<reference evidence="2 3" key="1">
    <citation type="submission" date="2016-10" db="EMBL/GenBank/DDBJ databases">
        <authorList>
            <person name="de Groot N.N."/>
        </authorList>
    </citation>
    <scope>NUCLEOTIDE SEQUENCE [LARGE SCALE GENOMIC DNA]</scope>
    <source>
        <strain evidence="2 3">DSM 21001</strain>
    </source>
</reference>
<keyword evidence="3" id="KW-1185">Reference proteome</keyword>
<feature type="domain" description="Cobalamin-independent methionine synthase MetE C-terminal/archaeal" evidence="1">
    <location>
        <begin position="4"/>
        <end position="321"/>
    </location>
</feature>
<dbReference type="EMBL" id="FOZL01000001">
    <property type="protein sequence ID" value="SFS06415.1"/>
    <property type="molecule type" value="Genomic_DNA"/>
</dbReference>
<dbReference type="Proteomes" id="UP000199024">
    <property type="component" value="Unassembled WGS sequence"/>
</dbReference>
<dbReference type="InterPro" id="IPR002629">
    <property type="entry name" value="Met_Synth_C/arc"/>
</dbReference>
<protein>
    <submittedName>
        <fullName evidence="2">5-methyltetrahydropteroyltriglutamate--homocysteine methyltransferase</fullName>
    </submittedName>
</protein>
<dbReference type="InterPro" id="IPR038071">
    <property type="entry name" value="UROD/MetE-like_sf"/>
</dbReference>
<dbReference type="SUPFAM" id="SSF51726">
    <property type="entry name" value="UROD/MetE-like"/>
    <property type="match status" value="1"/>
</dbReference>
<dbReference type="CDD" id="cd03311">
    <property type="entry name" value="CIMS_C_terminal_like"/>
    <property type="match status" value="1"/>
</dbReference>
<dbReference type="OrthoDB" id="244285at2"/>
<name>A0A1I6LSE5_9BACT</name>
<dbReference type="GO" id="GO:0009086">
    <property type="term" value="P:methionine biosynthetic process"/>
    <property type="evidence" value="ECO:0007669"/>
    <property type="project" value="InterPro"/>
</dbReference>
<dbReference type="STRING" id="474950.SAMN05421771_1206"/>
<dbReference type="PANTHER" id="PTHR43844:SF2">
    <property type="entry name" value="SYNTHASE, VITAMIN-B12 INDEPENDENT, PUTATIVE (AFU_ORTHOLOGUE AFUA_3G12060)-RELATED"/>
    <property type="match status" value="1"/>
</dbReference>
<dbReference type="GO" id="GO:0003871">
    <property type="term" value="F:5-methyltetrahydropteroyltriglutamate-homocysteine S-methyltransferase activity"/>
    <property type="evidence" value="ECO:0007669"/>
    <property type="project" value="InterPro"/>
</dbReference>
<dbReference type="GO" id="GO:0032259">
    <property type="term" value="P:methylation"/>
    <property type="evidence" value="ECO:0007669"/>
    <property type="project" value="UniProtKB-KW"/>
</dbReference>
<evidence type="ECO:0000313" key="3">
    <source>
        <dbReference type="Proteomes" id="UP000199024"/>
    </source>
</evidence>
<keyword evidence="2" id="KW-0808">Transferase</keyword>
<dbReference type="GO" id="GO:0008270">
    <property type="term" value="F:zinc ion binding"/>
    <property type="evidence" value="ECO:0007669"/>
    <property type="project" value="InterPro"/>
</dbReference>
<dbReference type="RefSeq" id="WP_089837522.1">
    <property type="nucleotide sequence ID" value="NZ_FOZL01000001.1"/>
</dbReference>
<dbReference type="PANTHER" id="PTHR43844">
    <property type="entry name" value="METHIONINE SYNTHASE"/>
    <property type="match status" value="1"/>
</dbReference>
<accession>A0A1I6LSE5</accession>
<keyword evidence="2" id="KW-0489">Methyltransferase</keyword>
<dbReference type="Gene3D" id="3.20.20.210">
    <property type="match status" value="1"/>
</dbReference>
<sequence length="354" mass="38098">MAIPTEPIGSIPRPVSLLHAIAGFQTGQISEAALQGAYAEALRDTIELFEQSGSPVISDGEQTKPSFATYPLAGLDNLAPDGLTIPFADGHVRQLPRLTAAPFRYGVHAASYLQAARAYTKSAMKQAVISASAMSLLYPADGIPGYPREAFLTDLIQEAVADIRGALDAGAVCVQIDFTEARLSLKLDPSGNLLRSFIALNNRVLENFSSEERSRIGVHVCPGGDHDSTHSADVDYAELLPDLFQMNVGRFYLQMASERDRKRVLSAVSRVIGSNHLVFIGVIDPIQQEIETPAQVRDRVLEAASFIPIAQLGTTDDCGFAPFSDDISTARDIAFSKIQARVQGTAWAARDLGV</sequence>
<dbReference type="AlphaFoldDB" id="A0A1I6LSE5"/>
<evidence type="ECO:0000259" key="1">
    <source>
        <dbReference type="Pfam" id="PF01717"/>
    </source>
</evidence>
<evidence type="ECO:0000313" key="2">
    <source>
        <dbReference type="EMBL" id="SFS06415.1"/>
    </source>
</evidence>
<organism evidence="2 3">
    <name type="scientific">Granulicella pectinivorans</name>
    <dbReference type="NCBI Taxonomy" id="474950"/>
    <lineage>
        <taxon>Bacteria</taxon>
        <taxon>Pseudomonadati</taxon>
        <taxon>Acidobacteriota</taxon>
        <taxon>Terriglobia</taxon>
        <taxon>Terriglobales</taxon>
        <taxon>Acidobacteriaceae</taxon>
        <taxon>Granulicella</taxon>
    </lineage>
</organism>
<proteinExistence type="predicted"/>
<dbReference type="Pfam" id="PF01717">
    <property type="entry name" value="Meth_synt_2"/>
    <property type="match status" value="1"/>
</dbReference>
<gene>
    <name evidence="2" type="ORF">SAMN05421771_1206</name>
</gene>